<dbReference type="AlphaFoldDB" id="A2E8B6"/>
<keyword evidence="1" id="KW-0175">Coiled coil</keyword>
<keyword evidence="3" id="KW-1185">Reference proteome</keyword>
<protein>
    <submittedName>
        <fullName evidence="2">Uncharacterized protein</fullName>
    </submittedName>
</protein>
<evidence type="ECO:0000256" key="1">
    <source>
        <dbReference type="SAM" id="Coils"/>
    </source>
</evidence>
<dbReference type="SMR" id="A2E8B6"/>
<accession>A2E8B6</accession>
<dbReference type="VEuPathDB" id="TrichDB:TVAGG3_1026880"/>
<evidence type="ECO:0000313" key="2">
    <source>
        <dbReference type="EMBL" id="EAY11134.1"/>
    </source>
</evidence>
<evidence type="ECO:0000313" key="3">
    <source>
        <dbReference type="Proteomes" id="UP000001542"/>
    </source>
</evidence>
<dbReference type="Proteomes" id="UP000001542">
    <property type="component" value="Unassembled WGS sequence"/>
</dbReference>
<dbReference type="KEGG" id="tva:4769085"/>
<feature type="coiled-coil region" evidence="1">
    <location>
        <begin position="181"/>
        <end position="234"/>
    </location>
</feature>
<dbReference type="InParanoid" id="A2E8B6"/>
<dbReference type="EMBL" id="DS113325">
    <property type="protein sequence ID" value="EAY11134.1"/>
    <property type="molecule type" value="Genomic_DNA"/>
</dbReference>
<proteinExistence type="predicted"/>
<dbReference type="RefSeq" id="XP_001323357.1">
    <property type="nucleotide sequence ID" value="XM_001323322.1"/>
</dbReference>
<sequence>MSKNNELTPHDIEYYDEMTVPEINDFIQALIQDLQFEAVPIAQKAIKNKQQNAEIEAKETIENNFKTECVEAKDLYEIQLNDLEKQYKAKEIQIREKIDEAFKKMKEMHIEQLVEIEKKFAAAIIKSQEKPVKEQLEIEEQARRIARDGDIESAIKYRKMAEETKVKVLDQRRDAIEAMYNEKRLQARQRQQKELQILQEKLIKKLKALETSKKEDLVEREKALNVSVRAAEQKRANKLQSIVKPHD</sequence>
<gene>
    <name evidence="2" type="ORF">TVAG_359140</name>
</gene>
<organism evidence="2 3">
    <name type="scientific">Trichomonas vaginalis (strain ATCC PRA-98 / G3)</name>
    <dbReference type="NCBI Taxonomy" id="412133"/>
    <lineage>
        <taxon>Eukaryota</taxon>
        <taxon>Metamonada</taxon>
        <taxon>Parabasalia</taxon>
        <taxon>Trichomonadida</taxon>
        <taxon>Trichomonadidae</taxon>
        <taxon>Trichomonas</taxon>
    </lineage>
</organism>
<dbReference type="OrthoDB" id="10677086at2759"/>
<name>A2E8B6_TRIV3</name>
<feature type="coiled-coil region" evidence="1">
    <location>
        <begin position="66"/>
        <end position="100"/>
    </location>
</feature>
<dbReference type="VEuPathDB" id="TrichDB:TVAG_359140"/>
<reference evidence="2" key="2">
    <citation type="journal article" date="2007" name="Science">
        <title>Draft genome sequence of the sexually transmitted pathogen Trichomonas vaginalis.</title>
        <authorList>
            <person name="Carlton J.M."/>
            <person name="Hirt R.P."/>
            <person name="Silva J.C."/>
            <person name="Delcher A.L."/>
            <person name="Schatz M."/>
            <person name="Zhao Q."/>
            <person name="Wortman J.R."/>
            <person name="Bidwell S.L."/>
            <person name="Alsmark U.C.M."/>
            <person name="Besteiro S."/>
            <person name="Sicheritz-Ponten T."/>
            <person name="Noel C.J."/>
            <person name="Dacks J.B."/>
            <person name="Foster P.G."/>
            <person name="Simillion C."/>
            <person name="Van de Peer Y."/>
            <person name="Miranda-Saavedra D."/>
            <person name="Barton G.J."/>
            <person name="Westrop G.D."/>
            <person name="Mueller S."/>
            <person name="Dessi D."/>
            <person name="Fiori P.L."/>
            <person name="Ren Q."/>
            <person name="Paulsen I."/>
            <person name="Zhang H."/>
            <person name="Bastida-Corcuera F.D."/>
            <person name="Simoes-Barbosa A."/>
            <person name="Brown M.T."/>
            <person name="Hayes R.D."/>
            <person name="Mukherjee M."/>
            <person name="Okumura C.Y."/>
            <person name="Schneider R."/>
            <person name="Smith A.J."/>
            <person name="Vanacova S."/>
            <person name="Villalvazo M."/>
            <person name="Haas B.J."/>
            <person name="Pertea M."/>
            <person name="Feldblyum T.V."/>
            <person name="Utterback T.R."/>
            <person name="Shu C.L."/>
            <person name="Osoegawa K."/>
            <person name="de Jong P.J."/>
            <person name="Hrdy I."/>
            <person name="Horvathova L."/>
            <person name="Zubacova Z."/>
            <person name="Dolezal P."/>
            <person name="Malik S.B."/>
            <person name="Logsdon J.M. Jr."/>
            <person name="Henze K."/>
            <person name="Gupta A."/>
            <person name="Wang C.C."/>
            <person name="Dunne R.L."/>
            <person name="Upcroft J.A."/>
            <person name="Upcroft P."/>
            <person name="White O."/>
            <person name="Salzberg S.L."/>
            <person name="Tang P."/>
            <person name="Chiu C.-H."/>
            <person name="Lee Y.-S."/>
            <person name="Embley T.M."/>
            <person name="Coombs G.H."/>
            <person name="Mottram J.C."/>
            <person name="Tachezy J."/>
            <person name="Fraser-Liggett C.M."/>
            <person name="Johnson P.J."/>
        </authorList>
    </citation>
    <scope>NUCLEOTIDE SEQUENCE [LARGE SCALE GENOMIC DNA]</scope>
    <source>
        <strain evidence="2">G3</strain>
    </source>
</reference>
<reference evidence="2" key="1">
    <citation type="submission" date="2006-10" db="EMBL/GenBank/DDBJ databases">
        <authorList>
            <person name="Amadeo P."/>
            <person name="Zhao Q."/>
            <person name="Wortman J."/>
            <person name="Fraser-Liggett C."/>
            <person name="Carlton J."/>
        </authorList>
    </citation>
    <scope>NUCLEOTIDE SEQUENCE</scope>
    <source>
        <strain evidence="2">G3</strain>
    </source>
</reference>